<feature type="compositionally biased region" description="Polar residues" evidence="1">
    <location>
        <begin position="1"/>
        <end position="12"/>
    </location>
</feature>
<evidence type="ECO:0000256" key="1">
    <source>
        <dbReference type="SAM" id="MobiDB-lite"/>
    </source>
</evidence>
<sequence>MQNAESDNSTKNISDDEPENLQRPINNEKDKDVQKQLLNMMEKEGRLSGEEMSKLRNVVLKDWAPGTEVKVVRANPKESEVISDESENNSNVQNFKSLKNNV</sequence>
<dbReference type="EnsemblMetazoa" id="MESCA001111-RA">
    <property type="protein sequence ID" value="MESCA001111-PA"/>
    <property type="gene ID" value="MESCA001111"/>
</dbReference>
<keyword evidence="3" id="KW-1185">Reference proteome</keyword>
<reference evidence="2" key="2">
    <citation type="submission" date="2015-06" db="UniProtKB">
        <authorList>
            <consortium name="EnsemblMetazoa"/>
        </authorList>
    </citation>
    <scope>IDENTIFICATION</scope>
</reference>
<evidence type="ECO:0000313" key="2">
    <source>
        <dbReference type="EnsemblMetazoa" id="MESCA001111-PA"/>
    </source>
</evidence>
<dbReference type="AlphaFoldDB" id="T1GCT8"/>
<accession>T1GCT8</accession>
<feature type="region of interest" description="Disordered" evidence="1">
    <location>
        <begin position="1"/>
        <end position="32"/>
    </location>
</feature>
<organism evidence="2 3">
    <name type="scientific">Megaselia scalaris</name>
    <name type="common">Humpbacked fly</name>
    <name type="synonym">Phora scalaris</name>
    <dbReference type="NCBI Taxonomy" id="36166"/>
    <lineage>
        <taxon>Eukaryota</taxon>
        <taxon>Metazoa</taxon>
        <taxon>Ecdysozoa</taxon>
        <taxon>Arthropoda</taxon>
        <taxon>Hexapoda</taxon>
        <taxon>Insecta</taxon>
        <taxon>Pterygota</taxon>
        <taxon>Neoptera</taxon>
        <taxon>Endopterygota</taxon>
        <taxon>Diptera</taxon>
        <taxon>Brachycera</taxon>
        <taxon>Muscomorpha</taxon>
        <taxon>Platypezoidea</taxon>
        <taxon>Phoridae</taxon>
        <taxon>Megaseliini</taxon>
        <taxon>Megaselia</taxon>
    </lineage>
</organism>
<dbReference type="HOGENOM" id="CLU_2280592_0_0_1"/>
<evidence type="ECO:0000313" key="3">
    <source>
        <dbReference type="Proteomes" id="UP000015102"/>
    </source>
</evidence>
<proteinExistence type="predicted"/>
<feature type="region of interest" description="Disordered" evidence="1">
    <location>
        <begin position="78"/>
        <end position="102"/>
    </location>
</feature>
<feature type="compositionally biased region" description="Polar residues" evidence="1">
    <location>
        <begin position="88"/>
        <end position="102"/>
    </location>
</feature>
<name>T1GCT8_MEGSC</name>
<protein>
    <submittedName>
        <fullName evidence="2">Uncharacterized protein</fullName>
    </submittedName>
</protein>
<dbReference type="EMBL" id="CAQQ02058830">
    <property type="status" value="NOT_ANNOTATED_CDS"/>
    <property type="molecule type" value="Genomic_DNA"/>
</dbReference>
<dbReference type="Proteomes" id="UP000015102">
    <property type="component" value="Unassembled WGS sequence"/>
</dbReference>
<reference evidence="3" key="1">
    <citation type="submission" date="2013-02" db="EMBL/GenBank/DDBJ databases">
        <authorList>
            <person name="Hughes D."/>
        </authorList>
    </citation>
    <scope>NUCLEOTIDE SEQUENCE</scope>
    <source>
        <strain>Durham</strain>
        <strain evidence="3">NC isolate 2 -- Noor lab</strain>
    </source>
</reference>